<comment type="subcellular location">
    <subcellularLocation>
        <location evidence="2 9">Mitochondrion inner membrane</location>
        <topology evidence="2 9">Single-pass membrane protein</topology>
    </subcellularLocation>
</comment>
<dbReference type="OrthoDB" id="1916310at2759"/>
<keyword evidence="6" id="KW-1133">Transmembrane helix</keyword>
<evidence type="ECO:0000256" key="7">
    <source>
        <dbReference type="ARBA" id="ARBA00023128"/>
    </source>
</evidence>
<protein>
    <recommendedName>
        <fullName evidence="9">MICOS complex subunit MIC10</fullName>
    </recommendedName>
</protein>
<keyword evidence="8" id="KW-0472">Membrane</keyword>
<evidence type="ECO:0000256" key="1">
    <source>
        <dbReference type="ARBA" id="ARBA00002689"/>
    </source>
</evidence>
<comment type="function">
    <text evidence="1 9">Component of the MICOS complex, a large protein complex of the mitochondrial inner membrane that plays crucial roles in the maintenance of crista junctions, inner membrane architecture, and formation of contact sites to the outer membrane.</text>
</comment>
<keyword evidence="4" id="KW-0812">Transmembrane</keyword>
<evidence type="ECO:0000256" key="3">
    <source>
        <dbReference type="ARBA" id="ARBA00006792"/>
    </source>
</evidence>
<dbReference type="EMBL" id="MU825398">
    <property type="protein sequence ID" value="KAJ7393317.1"/>
    <property type="molecule type" value="Genomic_DNA"/>
</dbReference>
<organism evidence="11 12">
    <name type="scientific">Desmophyllum pertusum</name>
    <dbReference type="NCBI Taxonomy" id="174260"/>
    <lineage>
        <taxon>Eukaryota</taxon>
        <taxon>Metazoa</taxon>
        <taxon>Cnidaria</taxon>
        <taxon>Anthozoa</taxon>
        <taxon>Hexacorallia</taxon>
        <taxon>Scleractinia</taxon>
        <taxon>Caryophylliina</taxon>
        <taxon>Caryophylliidae</taxon>
        <taxon>Desmophyllum</taxon>
    </lineage>
</organism>
<evidence type="ECO:0000256" key="8">
    <source>
        <dbReference type="ARBA" id="ARBA00023136"/>
    </source>
</evidence>
<dbReference type="AlphaFoldDB" id="A0A9X0A4L8"/>
<name>A0A9X0A4L8_9CNID</name>
<accession>A0A9X0A4L8</accession>
<evidence type="ECO:0000256" key="2">
    <source>
        <dbReference type="ARBA" id="ARBA00004434"/>
    </source>
</evidence>
<keyword evidence="12" id="KW-1185">Reference proteome</keyword>
<feature type="region of interest" description="Disordered" evidence="10">
    <location>
        <begin position="90"/>
        <end position="126"/>
    </location>
</feature>
<comment type="similarity">
    <text evidence="3 9">Belongs to the MICOS complex subunit Mic10 family.</text>
</comment>
<evidence type="ECO:0000256" key="4">
    <source>
        <dbReference type="ARBA" id="ARBA00022692"/>
    </source>
</evidence>
<dbReference type="GO" id="GO:0061617">
    <property type="term" value="C:MICOS complex"/>
    <property type="evidence" value="ECO:0007669"/>
    <property type="project" value="UniProtKB-UniRule"/>
</dbReference>
<evidence type="ECO:0000256" key="6">
    <source>
        <dbReference type="ARBA" id="ARBA00022989"/>
    </source>
</evidence>
<dbReference type="Pfam" id="PF04418">
    <property type="entry name" value="DUF543"/>
    <property type="match status" value="1"/>
</dbReference>
<dbReference type="InterPro" id="IPR007512">
    <property type="entry name" value="Mic10"/>
</dbReference>
<keyword evidence="7 9" id="KW-0496">Mitochondrion</keyword>
<evidence type="ECO:0000313" key="12">
    <source>
        <dbReference type="Proteomes" id="UP001163046"/>
    </source>
</evidence>
<proteinExistence type="inferred from homology"/>
<evidence type="ECO:0000256" key="5">
    <source>
        <dbReference type="ARBA" id="ARBA00022792"/>
    </source>
</evidence>
<comment type="subunit">
    <text evidence="9">Component of the mitochondrial contact site and cristae organizing system (MICOS) complex.</text>
</comment>
<keyword evidence="5 9" id="KW-0999">Mitochondrion inner membrane</keyword>
<gene>
    <name evidence="11" type="primary">MINOS1</name>
    <name evidence="11" type="ORF">OS493_006287</name>
</gene>
<evidence type="ECO:0000256" key="10">
    <source>
        <dbReference type="SAM" id="MobiDB-lite"/>
    </source>
</evidence>
<reference evidence="11" key="1">
    <citation type="submission" date="2023-01" db="EMBL/GenBank/DDBJ databases">
        <title>Genome assembly of the deep-sea coral Lophelia pertusa.</title>
        <authorList>
            <person name="Herrera S."/>
            <person name="Cordes E."/>
        </authorList>
    </citation>
    <scope>NUCLEOTIDE SEQUENCE</scope>
    <source>
        <strain evidence="11">USNM1676648</strain>
        <tissue evidence="11">Polyp</tissue>
    </source>
</reference>
<feature type="compositionally biased region" description="Basic and acidic residues" evidence="10">
    <location>
        <begin position="112"/>
        <end position="126"/>
    </location>
</feature>
<evidence type="ECO:0000313" key="11">
    <source>
        <dbReference type="EMBL" id="KAJ7393317.1"/>
    </source>
</evidence>
<dbReference type="Proteomes" id="UP001163046">
    <property type="component" value="Unassembled WGS sequence"/>
</dbReference>
<dbReference type="PANTHER" id="PTHR21304">
    <property type="entry name" value="MICOS COMPLEX SUBUNIT MIC10"/>
    <property type="match status" value="1"/>
</dbReference>
<evidence type="ECO:0000256" key="9">
    <source>
        <dbReference type="RuleBase" id="RU363011"/>
    </source>
</evidence>
<comment type="caution">
    <text evidence="11">The sequence shown here is derived from an EMBL/GenBank/DDBJ whole genome shotgun (WGS) entry which is preliminary data.</text>
</comment>
<dbReference type="PANTHER" id="PTHR21304:SF0">
    <property type="entry name" value="MICOS COMPLEX SUBUNIT MIC10"/>
    <property type="match status" value="1"/>
</dbReference>
<sequence length="126" mass="14072">MAPRRPTEEEFGRKWDRCFVDTTFKTVGGAVFGGILSLLFFKRSAWPVTLGIGIGIGAGYSNCRHQFRGPHGPPFGRPLMDRPFWARRDGVKGIPCKPSRPEEPTPVPAQSHESKEPKHEEKPSES</sequence>